<evidence type="ECO:0000313" key="1">
    <source>
        <dbReference type="EMBL" id="RKR83296.1"/>
    </source>
</evidence>
<dbReference type="RefSeq" id="WP_121198809.1">
    <property type="nucleotide sequence ID" value="NZ_RBKU01000001.1"/>
</dbReference>
<gene>
    <name evidence="1" type="ORF">BDD43_3501</name>
</gene>
<proteinExistence type="predicted"/>
<accession>A0A495J2U0</accession>
<dbReference type="Proteomes" id="UP000268007">
    <property type="component" value="Unassembled WGS sequence"/>
</dbReference>
<dbReference type="AlphaFoldDB" id="A0A495J2U0"/>
<name>A0A495J2U0_9SPHI</name>
<sequence length="148" mass="17253">MTTIEEKLDQIISILTQINEKMGINSVADPVNTIETVKPIAAAVPKPTKSQLDFKRRKELIGRLDRTYFLTEIRTRVRDIFEMKKRNPSFKLEFKTQAMDEINKRIDKTGAQFYIDLKAHMENYEKTVEVDGEKAYQRAIGRLTARMK</sequence>
<comment type="caution">
    <text evidence="1">The sequence shown here is derived from an EMBL/GenBank/DDBJ whole genome shotgun (WGS) entry which is preliminary data.</text>
</comment>
<organism evidence="1 2">
    <name type="scientific">Mucilaginibacter gracilis</name>
    <dbReference type="NCBI Taxonomy" id="423350"/>
    <lineage>
        <taxon>Bacteria</taxon>
        <taxon>Pseudomonadati</taxon>
        <taxon>Bacteroidota</taxon>
        <taxon>Sphingobacteriia</taxon>
        <taxon>Sphingobacteriales</taxon>
        <taxon>Sphingobacteriaceae</taxon>
        <taxon>Mucilaginibacter</taxon>
    </lineage>
</organism>
<keyword evidence="2" id="KW-1185">Reference proteome</keyword>
<reference evidence="1 2" key="1">
    <citation type="submission" date="2018-10" db="EMBL/GenBank/DDBJ databases">
        <title>Genomic Encyclopedia of Archaeal and Bacterial Type Strains, Phase II (KMG-II): from individual species to whole genera.</title>
        <authorList>
            <person name="Goeker M."/>
        </authorList>
    </citation>
    <scope>NUCLEOTIDE SEQUENCE [LARGE SCALE GENOMIC DNA]</scope>
    <source>
        <strain evidence="1 2">DSM 18602</strain>
    </source>
</reference>
<evidence type="ECO:0000313" key="2">
    <source>
        <dbReference type="Proteomes" id="UP000268007"/>
    </source>
</evidence>
<dbReference type="EMBL" id="RBKU01000001">
    <property type="protein sequence ID" value="RKR83296.1"/>
    <property type="molecule type" value="Genomic_DNA"/>
</dbReference>
<protein>
    <submittedName>
        <fullName evidence="1">Uncharacterized protein</fullName>
    </submittedName>
</protein>